<evidence type="ECO:0000256" key="4">
    <source>
        <dbReference type="ARBA" id="ARBA00022723"/>
    </source>
</evidence>
<keyword evidence="10" id="KW-1185">Reference proteome</keyword>
<keyword evidence="6 8" id="KW-0408">Iron</keyword>
<keyword evidence="5 9" id="KW-0560">Oxidoreductase</keyword>
<dbReference type="PROSITE" id="PS00086">
    <property type="entry name" value="CYTOCHROME_P450"/>
    <property type="match status" value="1"/>
</dbReference>
<dbReference type="PANTHER" id="PTHR24279:SF120">
    <property type="entry name" value="CYTOCHROME P450"/>
    <property type="match status" value="1"/>
</dbReference>
<evidence type="ECO:0000256" key="7">
    <source>
        <dbReference type="ARBA" id="ARBA00023033"/>
    </source>
</evidence>
<sequence>MNEYKQIRMIKSRLVKLGWTEGLGSHVKTLRFLSSHVGQLSTEGSEPKPFDAIPGPKGIHLWPIIGSILNFKPFTKYTPETLHQYMDELHEKFGPTVRLRLGTEAVVVSEPKDVETVFQNEGKYPKRHGFEMMSIYAKRNNLQDSISQLQGEAWQSLRSPGNRRLMKVDSALHYLGPQSEVADNFVHILATQDVSPDRLQDLCFRYASESIAVVAFNGRLGLFDANPDQGSVDFLKAAETTFEMNGRALLGKSIGHRWYRNETYKQLEKSYGLVRKVALGHIAQARESLEQRIQAGQLNTEEPNLLFSLLSEKGLSEEMVANLMISLYLAGTESTAKYMQVFFYNLAKNPEKQNKVRKEILDLLGPDGRLTAEKFLKMVYLKAALKESFRLISPTSLATSRILPVDVVLGGYKIPAGTILYLNCPRASKTHFENPYEFLPERWLRREDSTKKDSALHLTVIPFGHGPRNCLGRRFAEQELHLAAIKVLQKLHIDVHRESAFEQFIYRPFATPDKPIRFKFTKID</sequence>
<dbReference type="AlphaFoldDB" id="A0A9W3A4F5"/>
<dbReference type="OrthoDB" id="3945418at2759"/>
<dbReference type="GO" id="GO:0020037">
    <property type="term" value="F:heme binding"/>
    <property type="evidence" value="ECO:0007669"/>
    <property type="project" value="InterPro"/>
</dbReference>
<dbReference type="InterPro" id="IPR036396">
    <property type="entry name" value="Cyt_P450_sf"/>
</dbReference>
<keyword evidence="4 8" id="KW-0479">Metal-binding</keyword>
<comment type="cofactor">
    <cofactor evidence="1 8">
        <name>heme</name>
        <dbReference type="ChEBI" id="CHEBI:30413"/>
    </cofactor>
</comment>
<evidence type="ECO:0000313" key="10">
    <source>
        <dbReference type="Proteomes" id="UP001165740"/>
    </source>
</evidence>
<dbReference type="SUPFAM" id="SSF48264">
    <property type="entry name" value="Cytochrome P450"/>
    <property type="match status" value="1"/>
</dbReference>
<dbReference type="GO" id="GO:0004497">
    <property type="term" value="F:monooxygenase activity"/>
    <property type="evidence" value="ECO:0007669"/>
    <property type="project" value="UniProtKB-KW"/>
</dbReference>
<evidence type="ECO:0000256" key="3">
    <source>
        <dbReference type="ARBA" id="ARBA00022617"/>
    </source>
</evidence>
<evidence type="ECO:0000313" key="11">
    <source>
        <dbReference type="RefSeq" id="XP_055882064.1"/>
    </source>
</evidence>
<evidence type="ECO:0000256" key="8">
    <source>
        <dbReference type="PIRSR" id="PIRSR602401-1"/>
    </source>
</evidence>
<dbReference type="GeneID" id="106080298"/>
<organism evidence="10 11">
    <name type="scientific">Biomphalaria glabrata</name>
    <name type="common">Bloodfluke planorb</name>
    <name type="synonym">Freshwater snail</name>
    <dbReference type="NCBI Taxonomy" id="6526"/>
    <lineage>
        <taxon>Eukaryota</taxon>
        <taxon>Metazoa</taxon>
        <taxon>Spiralia</taxon>
        <taxon>Lophotrochozoa</taxon>
        <taxon>Mollusca</taxon>
        <taxon>Gastropoda</taxon>
        <taxon>Heterobranchia</taxon>
        <taxon>Euthyneura</taxon>
        <taxon>Panpulmonata</taxon>
        <taxon>Hygrophila</taxon>
        <taxon>Lymnaeoidea</taxon>
        <taxon>Planorbidae</taxon>
        <taxon>Biomphalaria</taxon>
    </lineage>
</organism>
<reference evidence="11" key="1">
    <citation type="submission" date="2025-08" db="UniProtKB">
        <authorList>
            <consortium name="RefSeq"/>
        </authorList>
    </citation>
    <scope>IDENTIFICATION</scope>
</reference>
<dbReference type="Proteomes" id="UP001165740">
    <property type="component" value="Chromosome 4"/>
</dbReference>
<dbReference type="Pfam" id="PF00067">
    <property type="entry name" value="p450"/>
    <property type="match status" value="1"/>
</dbReference>
<name>A0A9W3A4F5_BIOGL</name>
<dbReference type="GO" id="GO:0016705">
    <property type="term" value="F:oxidoreductase activity, acting on paired donors, with incorporation or reduction of molecular oxygen"/>
    <property type="evidence" value="ECO:0007669"/>
    <property type="project" value="InterPro"/>
</dbReference>
<dbReference type="InterPro" id="IPR050479">
    <property type="entry name" value="CYP11_CYP27_families"/>
</dbReference>
<proteinExistence type="inferred from homology"/>
<dbReference type="Gene3D" id="1.10.630.10">
    <property type="entry name" value="Cytochrome P450"/>
    <property type="match status" value="1"/>
</dbReference>
<evidence type="ECO:0000256" key="2">
    <source>
        <dbReference type="ARBA" id="ARBA00010617"/>
    </source>
</evidence>
<keyword evidence="7 9" id="KW-0503">Monooxygenase</keyword>
<feature type="binding site" description="axial binding residue" evidence="8">
    <location>
        <position position="470"/>
    </location>
    <ligand>
        <name>heme</name>
        <dbReference type="ChEBI" id="CHEBI:30413"/>
    </ligand>
    <ligandPart>
        <name>Fe</name>
        <dbReference type="ChEBI" id="CHEBI:18248"/>
    </ligandPart>
</feature>
<evidence type="ECO:0000256" key="9">
    <source>
        <dbReference type="RuleBase" id="RU000461"/>
    </source>
</evidence>
<dbReference type="PANTHER" id="PTHR24279">
    <property type="entry name" value="CYTOCHROME P450"/>
    <property type="match status" value="1"/>
</dbReference>
<evidence type="ECO:0000256" key="6">
    <source>
        <dbReference type="ARBA" id="ARBA00023004"/>
    </source>
</evidence>
<dbReference type="RefSeq" id="XP_055882064.1">
    <property type="nucleotide sequence ID" value="XM_056026089.1"/>
</dbReference>
<dbReference type="CDD" id="cd11054">
    <property type="entry name" value="CYP24A1-like"/>
    <property type="match status" value="1"/>
</dbReference>
<gene>
    <name evidence="11" type="primary">LOC106080298</name>
</gene>
<dbReference type="PRINTS" id="PR00463">
    <property type="entry name" value="EP450I"/>
</dbReference>
<keyword evidence="3 8" id="KW-0349">Heme</keyword>
<dbReference type="PRINTS" id="PR00385">
    <property type="entry name" value="P450"/>
</dbReference>
<evidence type="ECO:0000256" key="1">
    <source>
        <dbReference type="ARBA" id="ARBA00001971"/>
    </source>
</evidence>
<dbReference type="GO" id="GO:0005506">
    <property type="term" value="F:iron ion binding"/>
    <property type="evidence" value="ECO:0007669"/>
    <property type="project" value="InterPro"/>
</dbReference>
<dbReference type="InterPro" id="IPR002401">
    <property type="entry name" value="Cyt_P450_E_grp-I"/>
</dbReference>
<protein>
    <submittedName>
        <fullName evidence="11">Cytochrome P450 CYP12A2-like isoform X1</fullName>
    </submittedName>
</protein>
<dbReference type="OMA" id="GDIMKFR"/>
<accession>A0A9W3A4F5</accession>
<comment type="similarity">
    <text evidence="2 9">Belongs to the cytochrome P450 family.</text>
</comment>
<dbReference type="InterPro" id="IPR017972">
    <property type="entry name" value="Cyt_P450_CS"/>
</dbReference>
<evidence type="ECO:0000256" key="5">
    <source>
        <dbReference type="ARBA" id="ARBA00023002"/>
    </source>
</evidence>
<dbReference type="InterPro" id="IPR001128">
    <property type="entry name" value="Cyt_P450"/>
</dbReference>